<dbReference type="PANTHER" id="PTHR42951">
    <property type="entry name" value="METALLO-BETA-LACTAMASE DOMAIN-CONTAINING"/>
    <property type="match status" value="1"/>
</dbReference>
<dbReference type="InterPro" id="IPR036866">
    <property type="entry name" value="RibonucZ/Hydroxyglut_hydro"/>
</dbReference>
<protein>
    <submittedName>
        <fullName evidence="2">MBL fold metallo-hydrolase</fullName>
    </submittedName>
</protein>
<dbReference type="Pfam" id="PF00753">
    <property type="entry name" value="Lactamase_B"/>
    <property type="match status" value="1"/>
</dbReference>
<dbReference type="AlphaFoldDB" id="A0A917T8N8"/>
<dbReference type="InterPro" id="IPR001279">
    <property type="entry name" value="Metallo-B-lactamas"/>
</dbReference>
<reference evidence="2" key="2">
    <citation type="submission" date="2020-09" db="EMBL/GenBank/DDBJ databases">
        <authorList>
            <person name="Sun Q."/>
            <person name="Ohkuma M."/>
        </authorList>
    </citation>
    <scope>NUCLEOTIDE SEQUENCE</scope>
    <source>
        <strain evidence="2">JCM 19831</strain>
    </source>
</reference>
<reference evidence="2" key="1">
    <citation type="journal article" date="2014" name="Int. J. Syst. Evol. Microbiol.">
        <title>Complete genome sequence of Corynebacterium casei LMG S-19264T (=DSM 44701T), isolated from a smear-ripened cheese.</title>
        <authorList>
            <consortium name="US DOE Joint Genome Institute (JGI-PGF)"/>
            <person name="Walter F."/>
            <person name="Albersmeier A."/>
            <person name="Kalinowski J."/>
            <person name="Ruckert C."/>
        </authorList>
    </citation>
    <scope>NUCLEOTIDE SEQUENCE</scope>
    <source>
        <strain evidence="2">JCM 19831</strain>
    </source>
</reference>
<dbReference type="SMART" id="SM00849">
    <property type="entry name" value="Lactamase_B"/>
    <property type="match status" value="1"/>
</dbReference>
<accession>A0A917T8N8</accession>
<name>A0A917T8N8_9ACTN</name>
<keyword evidence="3" id="KW-1185">Reference proteome</keyword>
<dbReference type="PANTHER" id="PTHR42951:SF4">
    <property type="entry name" value="ACYL-COENZYME A THIOESTERASE MBLAC2"/>
    <property type="match status" value="1"/>
</dbReference>
<dbReference type="CDD" id="cd16282">
    <property type="entry name" value="metallo-hydrolase-like_MBL-fold"/>
    <property type="match status" value="1"/>
</dbReference>
<comment type="caution">
    <text evidence="2">The sequence shown here is derived from an EMBL/GenBank/DDBJ whole genome shotgun (WGS) entry which is preliminary data.</text>
</comment>
<dbReference type="RefSeq" id="WP_190248799.1">
    <property type="nucleotide sequence ID" value="NZ_BMPI01000005.1"/>
</dbReference>
<organism evidence="2 3">
    <name type="scientific">Dactylosporangium sucinum</name>
    <dbReference type="NCBI Taxonomy" id="1424081"/>
    <lineage>
        <taxon>Bacteria</taxon>
        <taxon>Bacillati</taxon>
        <taxon>Actinomycetota</taxon>
        <taxon>Actinomycetes</taxon>
        <taxon>Micromonosporales</taxon>
        <taxon>Micromonosporaceae</taxon>
        <taxon>Dactylosporangium</taxon>
    </lineage>
</organism>
<feature type="domain" description="Metallo-beta-lactamase" evidence="1">
    <location>
        <begin position="20"/>
        <end position="207"/>
    </location>
</feature>
<dbReference type="Gene3D" id="3.60.15.10">
    <property type="entry name" value="Ribonuclease Z/Hydroxyacylglutathione hydrolase-like"/>
    <property type="match status" value="1"/>
</dbReference>
<dbReference type="Proteomes" id="UP000642070">
    <property type="component" value="Unassembled WGS sequence"/>
</dbReference>
<proteinExistence type="predicted"/>
<dbReference type="InterPro" id="IPR050855">
    <property type="entry name" value="NDM-1-like"/>
</dbReference>
<gene>
    <name evidence="2" type="ORF">GCM10007977_013130</name>
</gene>
<dbReference type="EMBL" id="BMPI01000005">
    <property type="protein sequence ID" value="GGM13417.1"/>
    <property type="molecule type" value="Genomic_DNA"/>
</dbReference>
<evidence type="ECO:0000313" key="2">
    <source>
        <dbReference type="EMBL" id="GGM13417.1"/>
    </source>
</evidence>
<dbReference type="SUPFAM" id="SSF56281">
    <property type="entry name" value="Metallo-hydrolase/oxidoreductase"/>
    <property type="match status" value="1"/>
</dbReference>
<evidence type="ECO:0000259" key="1">
    <source>
        <dbReference type="SMART" id="SM00849"/>
    </source>
</evidence>
<evidence type="ECO:0000313" key="3">
    <source>
        <dbReference type="Proteomes" id="UP000642070"/>
    </source>
</evidence>
<sequence length="268" mass="29102">MTHLREIASNVHILRHKVLDVTAALIVGGESALVVDTLSTTAQARDLLNAVRRVTDLPLAVVNTHHHFDHTFGNAVFAPAPIWGHEETAVLLGPHHGEPMRAECQRAYPDLAAELAEVPITPPTDLVRTAQDLDLGDRLVELRHFGRGHSAGDLVVLVPDADVVIAGDLVEESGPPQFDDAYPLEWPDTLAALLPHLAETTQVVPGHGRSVDRSFVQAQHEQLASLAWLIREGDQDGAPPDRVAAKSPFPQELSLIAVHRGYLHLNQS</sequence>